<sequence>MISTLHFIPQPGIDDNIPDKGIVKQYYKAPSPNDFKDLKRKCSPFLLFRKKVNEAIQKSGRVRSAGNISKIAAELWEETPPNEKEIYNRLSRQNVVWLNTTTVQQPQTQIAKVVEPKSFSPSIQQPQMQIVKVAESESITSPIQQPETSIPKVDKPEFFIYSKDVWTNEESRLFGVPL</sequence>
<reference evidence="2" key="1">
    <citation type="submission" date="2021-06" db="EMBL/GenBank/DDBJ databases">
        <authorList>
            <person name="Kallberg Y."/>
            <person name="Tangrot J."/>
            <person name="Rosling A."/>
        </authorList>
    </citation>
    <scope>NUCLEOTIDE SEQUENCE</scope>
    <source>
        <strain evidence="2">MT106</strain>
    </source>
</reference>
<dbReference type="AlphaFoldDB" id="A0A9N8V4C3"/>
<dbReference type="Proteomes" id="UP000789831">
    <property type="component" value="Unassembled WGS sequence"/>
</dbReference>
<evidence type="ECO:0000313" key="2">
    <source>
        <dbReference type="EMBL" id="CAG8437500.1"/>
    </source>
</evidence>
<comment type="caution">
    <text evidence="2">The sequence shown here is derived from an EMBL/GenBank/DDBJ whole genome shotgun (WGS) entry which is preliminary data.</text>
</comment>
<gene>
    <name evidence="2" type="ORF">AGERDE_LOCUS777</name>
</gene>
<name>A0A9N8V4C3_9GLOM</name>
<dbReference type="OrthoDB" id="6247875at2759"/>
<organism evidence="2 3">
    <name type="scientific">Ambispora gerdemannii</name>
    <dbReference type="NCBI Taxonomy" id="144530"/>
    <lineage>
        <taxon>Eukaryota</taxon>
        <taxon>Fungi</taxon>
        <taxon>Fungi incertae sedis</taxon>
        <taxon>Mucoromycota</taxon>
        <taxon>Glomeromycotina</taxon>
        <taxon>Glomeromycetes</taxon>
        <taxon>Archaeosporales</taxon>
        <taxon>Ambisporaceae</taxon>
        <taxon>Ambispora</taxon>
    </lineage>
</organism>
<evidence type="ECO:0000313" key="3">
    <source>
        <dbReference type="Proteomes" id="UP000789831"/>
    </source>
</evidence>
<dbReference type="CDD" id="cd00084">
    <property type="entry name" value="HMG-box_SF"/>
    <property type="match status" value="1"/>
</dbReference>
<protein>
    <submittedName>
        <fullName evidence="2">4417_t:CDS:1</fullName>
    </submittedName>
</protein>
<dbReference type="InterPro" id="IPR036910">
    <property type="entry name" value="HMG_box_dom_sf"/>
</dbReference>
<dbReference type="Gene3D" id="1.10.30.10">
    <property type="entry name" value="High mobility group box domain"/>
    <property type="match status" value="1"/>
</dbReference>
<evidence type="ECO:0000259" key="1">
    <source>
        <dbReference type="Pfam" id="PF00505"/>
    </source>
</evidence>
<dbReference type="SUPFAM" id="SSF47095">
    <property type="entry name" value="HMG-box"/>
    <property type="match status" value="1"/>
</dbReference>
<dbReference type="Pfam" id="PF00505">
    <property type="entry name" value="HMG_box"/>
    <property type="match status" value="1"/>
</dbReference>
<dbReference type="EMBL" id="CAJVPL010000041">
    <property type="protein sequence ID" value="CAG8437500.1"/>
    <property type="molecule type" value="Genomic_DNA"/>
</dbReference>
<feature type="domain" description="HMG box" evidence="1">
    <location>
        <begin position="39"/>
        <end position="92"/>
    </location>
</feature>
<dbReference type="InterPro" id="IPR009071">
    <property type="entry name" value="HMG_box_dom"/>
</dbReference>
<keyword evidence="3" id="KW-1185">Reference proteome</keyword>
<accession>A0A9N8V4C3</accession>
<proteinExistence type="predicted"/>